<dbReference type="PANTHER" id="PTHR13246">
    <property type="entry name" value="ENDO BETA N-ACETYLGLUCOSAMINIDASE"/>
    <property type="match status" value="1"/>
</dbReference>
<evidence type="ECO:0000313" key="2">
    <source>
        <dbReference type="EMBL" id="VDN19775.1"/>
    </source>
</evidence>
<dbReference type="Proteomes" id="UP000281553">
    <property type="component" value="Unassembled WGS sequence"/>
</dbReference>
<dbReference type="AlphaFoldDB" id="A0A3P7LRS3"/>
<protein>
    <recommendedName>
        <fullName evidence="1">Cytosolic endo-beta-N-acetylglucosaminidase TIM barrel domain-containing protein</fullName>
    </recommendedName>
</protein>
<dbReference type="OrthoDB" id="284473at2759"/>
<dbReference type="GO" id="GO:0005829">
    <property type="term" value="C:cytosol"/>
    <property type="evidence" value="ECO:0007669"/>
    <property type="project" value="UniProtKB-SubCell"/>
</dbReference>
<dbReference type="InterPro" id="IPR005201">
    <property type="entry name" value="TIM_ENGase"/>
</dbReference>
<proteinExistence type="predicted"/>
<dbReference type="EMBL" id="UYRU01070452">
    <property type="protein sequence ID" value="VDN19775.1"/>
    <property type="molecule type" value="Genomic_DNA"/>
</dbReference>
<dbReference type="GO" id="GO:0033925">
    <property type="term" value="F:mannosyl-glycoprotein endo-beta-N-acetylglucosaminidase activity"/>
    <property type="evidence" value="ECO:0007669"/>
    <property type="project" value="UniProtKB-EC"/>
</dbReference>
<gene>
    <name evidence="2" type="ORF">DILT_LOCUS13486</name>
</gene>
<dbReference type="PANTHER" id="PTHR13246:SF1">
    <property type="entry name" value="CYTOSOLIC ENDO-BETA-N-ACETYLGLUCOSAMINIDASE"/>
    <property type="match status" value="1"/>
</dbReference>
<evidence type="ECO:0000313" key="3">
    <source>
        <dbReference type="Proteomes" id="UP000281553"/>
    </source>
</evidence>
<evidence type="ECO:0000259" key="1">
    <source>
        <dbReference type="Pfam" id="PF03644"/>
    </source>
</evidence>
<organism evidence="2 3">
    <name type="scientific">Dibothriocephalus latus</name>
    <name type="common">Fish tapeworm</name>
    <name type="synonym">Diphyllobothrium latum</name>
    <dbReference type="NCBI Taxonomy" id="60516"/>
    <lineage>
        <taxon>Eukaryota</taxon>
        <taxon>Metazoa</taxon>
        <taxon>Spiralia</taxon>
        <taxon>Lophotrochozoa</taxon>
        <taxon>Platyhelminthes</taxon>
        <taxon>Cestoda</taxon>
        <taxon>Eucestoda</taxon>
        <taxon>Diphyllobothriidea</taxon>
        <taxon>Diphyllobothriidae</taxon>
        <taxon>Dibothriocephalus</taxon>
    </lineage>
</organism>
<dbReference type="Pfam" id="PF03644">
    <property type="entry name" value="Glyco_hydro_85"/>
    <property type="match status" value="1"/>
</dbReference>
<keyword evidence="3" id="KW-1185">Reference proteome</keyword>
<dbReference type="Gene3D" id="3.20.20.80">
    <property type="entry name" value="Glycosidases"/>
    <property type="match status" value="1"/>
</dbReference>
<accession>A0A3P7LRS3</accession>
<sequence length="235" mass="26310">MKWQNALNAENADFARAAEDGIFLNYNWNLDLLRLSQETAGSSHWSKRIFVGVDCFGRGCPGGGGFNTSEALKLILRASQSYPDRPLSLALFAPAWCFEKRNDIASVLPTTRPTENAVRAAQLISYLDSCFWQPLETLLSAIRACGRVPTARGQHRHWDRPLVPLPCPEEAAVLCTDCSIGLGLFRVSDGKPDRKFEYEPWSCLNSQQVHHHNNCDYRHNSTVSSHVSAVNFNIF</sequence>
<name>A0A3P7LRS3_DIBLA</name>
<dbReference type="InterPro" id="IPR032979">
    <property type="entry name" value="ENGase"/>
</dbReference>
<feature type="domain" description="Cytosolic endo-beta-N-acetylglucosaminidase TIM barrel" evidence="1">
    <location>
        <begin position="1"/>
        <end position="103"/>
    </location>
</feature>
<reference evidence="2 3" key="1">
    <citation type="submission" date="2018-11" db="EMBL/GenBank/DDBJ databases">
        <authorList>
            <consortium name="Pathogen Informatics"/>
        </authorList>
    </citation>
    <scope>NUCLEOTIDE SEQUENCE [LARGE SCALE GENOMIC DNA]</scope>
</reference>